<accession>A0A0D7X053</accession>
<dbReference type="Pfam" id="PF00239">
    <property type="entry name" value="Resolvase"/>
    <property type="match status" value="1"/>
</dbReference>
<feature type="coiled-coil region" evidence="1">
    <location>
        <begin position="449"/>
        <end position="489"/>
    </location>
</feature>
<dbReference type="OrthoDB" id="9769353at2"/>
<dbReference type="Gene3D" id="3.40.50.1390">
    <property type="entry name" value="Resolvase, N-terminal catalytic domain"/>
    <property type="match status" value="1"/>
</dbReference>
<sequence>MQKAKRKKNSNKKKTRAYVRVSTLQVSQKDSPEHQEGLIREESAREGEEIEHVYRDRGTARNITGREDVQRMIEDAKNGEFDTIYFASLSRFSRDTLDALSLKRILVNALGIRLVSIEDMYDSAKEDNEMIFGIISSVNQKQSENTSISVKRGKRQAAKKGDFIGAFAPYGYKKVKIDGRKTLEIIPEQAKVVRIIYDLYVNKGMGEKATVTFLNEETDLRSPKGGVWGITTVQRILQNEHYTGCVVFSKFETVDVYEDLDNLQNRHKKMKLRDEVEWERTDFEAHPVIIPRELFDQAQSIREIRGGGKRGGRKTFVNAFAKLTFCKHCGGAMVTMSSTSTSNGKRYTYLLCSKRRRQGEKGCTNKTWIPYKGFRDAVIEAIKERLNRAVELVGVERSIHDNTVFTANTYSEEIQSIEKIVTANRKLLFEVRRQHMLGNVTDEQYEFEREMYEDEIAASTKKISALSKKESAHKNQEKLKREVSQALHQLTAIDDYDSVEQTRNTLVRLIERIDVTEDGDVDIYSVLGKV</sequence>
<dbReference type="PROSITE" id="PS51737">
    <property type="entry name" value="RECOMBINASE_DNA_BIND"/>
    <property type="match status" value="1"/>
</dbReference>
<dbReference type="InterPro" id="IPR025827">
    <property type="entry name" value="Zn_ribbon_recom_dom"/>
</dbReference>
<dbReference type="InterPro" id="IPR011109">
    <property type="entry name" value="DNA_bind_recombinase_dom"/>
</dbReference>
<dbReference type="PANTHER" id="PTHR30461:SF23">
    <property type="entry name" value="DNA RECOMBINASE-RELATED"/>
    <property type="match status" value="1"/>
</dbReference>
<reference evidence="5 6" key="1">
    <citation type="submission" date="2014-11" db="EMBL/GenBank/DDBJ databases">
        <title>Draft Genome Sequences of Paenibacillus polymyxa NRRL B-30509 and Paenibacillus terrae NRRL B-30644, Strains from a Poultry Environment that Produce Tridecaptin A and Paenicidins.</title>
        <authorList>
            <person name="van Belkum M.J."/>
            <person name="Lohans C.T."/>
            <person name="Vederas J.C."/>
        </authorList>
    </citation>
    <scope>NUCLEOTIDE SEQUENCE [LARGE SCALE GENOMIC DNA]</scope>
    <source>
        <strain evidence="5 6">NRRL B-30644</strain>
    </source>
</reference>
<dbReference type="SUPFAM" id="SSF53041">
    <property type="entry name" value="Resolvase-like"/>
    <property type="match status" value="1"/>
</dbReference>
<dbReference type="PANTHER" id="PTHR30461">
    <property type="entry name" value="DNA-INVERTASE FROM LAMBDOID PROPHAGE"/>
    <property type="match status" value="1"/>
</dbReference>
<name>A0A0D7X053_9BACL</name>
<dbReference type="PATRIC" id="fig|159743.3.peg.5121"/>
<evidence type="ECO:0000259" key="4">
    <source>
        <dbReference type="PROSITE" id="PS51737"/>
    </source>
</evidence>
<evidence type="ECO:0008006" key="7">
    <source>
        <dbReference type="Google" id="ProtNLM"/>
    </source>
</evidence>
<dbReference type="InterPro" id="IPR038109">
    <property type="entry name" value="DNA_bind_recomb_sf"/>
</dbReference>
<dbReference type="Pfam" id="PF13408">
    <property type="entry name" value="Zn_ribbon_recom"/>
    <property type="match status" value="1"/>
</dbReference>
<keyword evidence="6" id="KW-1185">Reference proteome</keyword>
<comment type="caution">
    <text evidence="5">The sequence shown here is derived from an EMBL/GenBank/DDBJ whole genome shotgun (WGS) entry which is preliminary data.</text>
</comment>
<dbReference type="Gene3D" id="3.90.1750.20">
    <property type="entry name" value="Putative Large Serine Recombinase, Chain B, Domain 2"/>
    <property type="match status" value="1"/>
</dbReference>
<dbReference type="InterPro" id="IPR050639">
    <property type="entry name" value="SSR_resolvase"/>
</dbReference>
<feature type="compositionally biased region" description="Basic and acidic residues" evidence="2">
    <location>
        <begin position="30"/>
        <end position="46"/>
    </location>
</feature>
<evidence type="ECO:0000259" key="3">
    <source>
        <dbReference type="PROSITE" id="PS51736"/>
    </source>
</evidence>
<dbReference type="GO" id="GO:0003677">
    <property type="term" value="F:DNA binding"/>
    <property type="evidence" value="ECO:0007669"/>
    <property type="project" value="InterPro"/>
</dbReference>
<evidence type="ECO:0000313" key="6">
    <source>
        <dbReference type="Proteomes" id="UP000032534"/>
    </source>
</evidence>
<proteinExistence type="predicted"/>
<dbReference type="Pfam" id="PF07508">
    <property type="entry name" value="Recombinase"/>
    <property type="match status" value="1"/>
</dbReference>
<protein>
    <recommendedName>
        <fullName evidence="7">Recombinase family protein</fullName>
    </recommendedName>
</protein>
<feature type="region of interest" description="Disordered" evidence="2">
    <location>
        <begin position="23"/>
        <end position="46"/>
    </location>
</feature>
<dbReference type="EMBL" id="JTHP01000059">
    <property type="protein sequence ID" value="KJD43377.1"/>
    <property type="molecule type" value="Genomic_DNA"/>
</dbReference>
<feature type="domain" description="Resolvase/invertase-type recombinase catalytic" evidence="3">
    <location>
        <begin position="14"/>
        <end position="161"/>
    </location>
</feature>
<evidence type="ECO:0000256" key="1">
    <source>
        <dbReference type="SAM" id="Coils"/>
    </source>
</evidence>
<dbReference type="RefSeq" id="WP_044648318.1">
    <property type="nucleotide sequence ID" value="NZ_JTHP01000059.1"/>
</dbReference>
<dbReference type="CDD" id="cd00338">
    <property type="entry name" value="Ser_Recombinase"/>
    <property type="match status" value="1"/>
</dbReference>
<evidence type="ECO:0000313" key="5">
    <source>
        <dbReference type="EMBL" id="KJD43377.1"/>
    </source>
</evidence>
<dbReference type="InterPro" id="IPR006119">
    <property type="entry name" value="Resolv_N"/>
</dbReference>
<dbReference type="Proteomes" id="UP000032534">
    <property type="component" value="Unassembled WGS sequence"/>
</dbReference>
<dbReference type="AlphaFoldDB" id="A0A0D7X053"/>
<keyword evidence="1" id="KW-0175">Coiled coil</keyword>
<dbReference type="GO" id="GO:0000150">
    <property type="term" value="F:DNA strand exchange activity"/>
    <property type="evidence" value="ECO:0007669"/>
    <property type="project" value="InterPro"/>
</dbReference>
<dbReference type="SMART" id="SM00857">
    <property type="entry name" value="Resolvase"/>
    <property type="match status" value="1"/>
</dbReference>
<dbReference type="InterPro" id="IPR036162">
    <property type="entry name" value="Resolvase-like_N_sf"/>
</dbReference>
<feature type="domain" description="Recombinase" evidence="4">
    <location>
        <begin position="169"/>
        <end position="308"/>
    </location>
</feature>
<organism evidence="5 6">
    <name type="scientific">Paenibacillus terrae</name>
    <dbReference type="NCBI Taxonomy" id="159743"/>
    <lineage>
        <taxon>Bacteria</taxon>
        <taxon>Bacillati</taxon>
        <taxon>Bacillota</taxon>
        <taxon>Bacilli</taxon>
        <taxon>Bacillales</taxon>
        <taxon>Paenibacillaceae</taxon>
        <taxon>Paenibacillus</taxon>
    </lineage>
</organism>
<evidence type="ECO:0000256" key="2">
    <source>
        <dbReference type="SAM" id="MobiDB-lite"/>
    </source>
</evidence>
<dbReference type="PROSITE" id="PS51736">
    <property type="entry name" value="RECOMBINASES_3"/>
    <property type="match status" value="1"/>
</dbReference>
<gene>
    <name evidence="5" type="ORF">QD47_23010</name>
</gene>